<evidence type="ECO:0000313" key="5">
    <source>
        <dbReference type="EMBL" id="MDG4945564.1"/>
    </source>
</evidence>
<feature type="region of interest" description="Disordered" evidence="3">
    <location>
        <begin position="742"/>
        <end position="821"/>
    </location>
</feature>
<dbReference type="PROSITE" id="PS51257">
    <property type="entry name" value="PROKAR_LIPOPROTEIN"/>
    <property type="match status" value="1"/>
</dbReference>
<feature type="chain" id="PRO_5040957552" evidence="4">
    <location>
        <begin position="22"/>
        <end position="821"/>
    </location>
</feature>
<protein>
    <submittedName>
        <fullName evidence="5">Tetratricopeptide repeat protein</fullName>
    </submittedName>
</protein>
<name>A0A9X4N2J3_9FLAO</name>
<dbReference type="SUPFAM" id="SSF48452">
    <property type="entry name" value="TPR-like"/>
    <property type="match status" value="1"/>
</dbReference>
<dbReference type="Proteomes" id="UP001152599">
    <property type="component" value="Unassembled WGS sequence"/>
</dbReference>
<comment type="caution">
    <text evidence="5">The sequence shown here is derived from an EMBL/GenBank/DDBJ whole genome shotgun (WGS) entry which is preliminary data.</text>
</comment>
<reference evidence="5" key="1">
    <citation type="submission" date="2022-07" db="EMBL/GenBank/DDBJ databases">
        <title>Description and genome-wide analysis of Profundicola chukchiensis gen. nov., sp. nov., marine bacteria isolated from bottom sediments of the Chukchi Sea.</title>
        <authorList>
            <person name="Romanenko L."/>
            <person name="Otstavnykh N."/>
            <person name="Kurilenko V."/>
            <person name="Eremeev V."/>
            <person name="Velansky P."/>
            <person name="Mikhailov V."/>
            <person name="Isaeva M."/>
        </authorList>
    </citation>
    <scope>NUCLEOTIDE SEQUENCE</scope>
    <source>
        <strain evidence="5">KMM 9713</strain>
    </source>
</reference>
<dbReference type="PROSITE" id="PS50005">
    <property type="entry name" value="TPR"/>
    <property type="match status" value="1"/>
</dbReference>
<feature type="compositionally biased region" description="Basic residues" evidence="3">
    <location>
        <begin position="811"/>
        <end position="821"/>
    </location>
</feature>
<feature type="compositionally biased region" description="Polar residues" evidence="3">
    <location>
        <begin position="794"/>
        <end position="810"/>
    </location>
</feature>
<dbReference type="Gene3D" id="1.25.40.10">
    <property type="entry name" value="Tetratricopeptide repeat domain"/>
    <property type="match status" value="1"/>
</dbReference>
<gene>
    <name evidence="5" type="ORF">NMK71_03990</name>
</gene>
<dbReference type="InterPro" id="IPR019734">
    <property type="entry name" value="TPR_rpt"/>
</dbReference>
<sequence length="821" mass="94006">MTKRAFSVVILVAFFALSACSASKDSLKNRAYHNMTSWFNALFNGQAAMDQKLDELKSGHKDDYFQTLPVEPYGEFVADDSPEIMQAPAGVGRGPNLKSGNLLSNESSSKTGFAKAEEKALKVISSHSMNIRGKERNKLISRAYLMLGQARYYQGKPFQAMDALQQVQGLPFDKHKEESKYYAALAQVQVGNDFAAMEVLDELYQNDDLKKDLKSRVAKHLAWKFYEEGENESALNGLDRAIKFSKNRNEKARLNFIQGQILTEMGKYDEANAKFNKSFKLKPGFEMEARSQVAVAMNFDPMVHDYNSYRKRLMKLANTGTYATYRNEFFYALGQLEEKRDSIGLAQEAYMMALNEKMSDPRFRAETYAAMGQIKFNASDYVYAGAYYDSAVTAITEGPRKVELTKFRDNLRSVIDKYYLVQRNDSILKLVAMPEADRTTFFNAYIEDLKKRDEEKQREEEEQATQFLTQTKGGNFGSGFDQGDGKFYFYSSSAKSQGESEFRRIWGDRSLKDNWRLSSTGSTIEDQKAELTGTANLNNPRRYELAYYLEQIPSTPRAIHDLKMERDTTELSLGMDYFDKFKDAKLSTNTLEHLVSTPPKEDEVLLKALYNLYRVNADKNVALSEKYKNKVLEEYPNTIYAEFILNPQGDFSEENSPEVLALYRETYDAYKEEEYELVKQNAIQAFEEFPMAKIISKFALLNAYADAALSGEEQYKAGLERVIILYPGTDEAKHAQSLLDKLNDKNKKQPEAPKQEEPKKLAEEMKEKKPQQDESQKLIDKQKRDILQGKGGELQNSPQKIQIKSDNTLNRKTKSQIRRER</sequence>
<evidence type="ECO:0000256" key="4">
    <source>
        <dbReference type="SAM" id="SignalP"/>
    </source>
</evidence>
<keyword evidence="1" id="KW-0802">TPR repeat</keyword>
<accession>A0A9X4N2J3</accession>
<dbReference type="AlphaFoldDB" id="A0A9X4N2J3"/>
<evidence type="ECO:0000256" key="2">
    <source>
        <dbReference type="SAM" id="Coils"/>
    </source>
</evidence>
<keyword evidence="6" id="KW-1185">Reference proteome</keyword>
<feature type="signal peptide" evidence="4">
    <location>
        <begin position="1"/>
        <end position="21"/>
    </location>
</feature>
<evidence type="ECO:0000256" key="1">
    <source>
        <dbReference type="PROSITE-ProRule" id="PRU00339"/>
    </source>
</evidence>
<organism evidence="5 6">
    <name type="scientific">Profundicola chukchiensis</name>
    <dbReference type="NCBI Taxonomy" id="2961959"/>
    <lineage>
        <taxon>Bacteria</taxon>
        <taxon>Pseudomonadati</taxon>
        <taxon>Bacteroidota</taxon>
        <taxon>Flavobacteriia</taxon>
        <taxon>Flavobacteriales</taxon>
        <taxon>Weeksellaceae</taxon>
        <taxon>Profundicola</taxon>
    </lineage>
</organism>
<dbReference type="RefSeq" id="WP_304420148.1">
    <property type="nucleotide sequence ID" value="NZ_JANCMU010000001.1"/>
</dbReference>
<dbReference type="EMBL" id="JANCMU010000001">
    <property type="protein sequence ID" value="MDG4945564.1"/>
    <property type="molecule type" value="Genomic_DNA"/>
</dbReference>
<dbReference type="InterPro" id="IPR011990">
    <property type="entry name" value="TPR-like_helical_dom_sf"/>
</dbReference>
<feature type="repeat" description="TPR" evidence="1">
    <location>
        <begin position="252"/>
        <end position="285"/>
    </location>
</feature>
<feature type="coiled-coil region" evidence="2">
    <location>
        <begin position="442"/>
        <end position="471"/>
    </location>
</feature>
<evidence type="ECO:0000256" key="3">
    <source>
        <dbReference type="SAM" id="MobiDB-lite"/>
    </source>
</evidence>
<keyword evidence="4" id="KW-0732">Signal</keyword>
<keyword evidence="2" id="KW-0175">Coiled coil</keyword>
<evidence type="ECO:0000313" key="6">
    <source>
        <dbReference type="Proteomes" id="UP001152599"/>
    </source>
</evidence>
<proteinExistence type="predicted"/>
<feature type="compositionally biased region" description="Basic and acidic residues" evidence="3">
    <location>
        <begin position="742"/>
        <end position="787"/>
    </location>
</feature>